<evidence type="ECO:0000256" key="1">
    <source>
        <dbReference type="ARBA" id="ARBA00010165"/>
    </source>
</evidence>
<evidence type="ECO:0000259" key="8">
    <source>
        <dbReference type="Pfam" id="PF01636"/>
    </source>
</evidence>
<comment type="subunit">
    <text evidence="2">Homodimer.</text>
</comment>
<dbReference type="eggNOG" id="COG4857">
    <property type="taxonomic scope" value="Bacteria"/>
</dbReference>
<evidence type="ECO:0000313" key="10">
    <source>
        <dbReference type="Proteomes" id="UP000006094"/>
    </source>
</evidence>
<reference evidence="9 10" key="1">
    <citation type="journal article" date="2012" name="PLoS ONE">
        <title>The purine-utilizing bacterium Clostridium acidurici 9a: a genome-guided metabolic reconsideration.</title>
        <authorList>
            <person name="Hartwich K."/>
            <person name="Poehlein A."/>
            <person name="Daniel R."/>
        </authorList>
    </citation>
    <scope>NUCLEOTIDE SEQUENCE [LARGE SCALE GENOMIC DNA]</scope>
    <source>
        <strain evidence="10">ATCC 7906 / DSM 604 / BCRC 14475 / CIP 104303 / KCTC 5404 / NCIMB 10678 / 9a</strain>
    </source>
</reference>
<dbReference type="PATRIC" id="fig|1128398.3.peg.2713"/>
<evidence type="ECO:0000256" key="7">
    <source>
        <dbReference type="ARBA" id="ARBA00022840"/>
    </source>
</evidence>
<accession>K0B4Y9</accession>
<dbReference type="InterPro" id="IPR009212">
    <property type="entry name" value="Methylthioribose_kinase"/>
</dbReference>
<keyword evidence="7" id="KW-0067">ATP-binding</keyword>
<feature type="domain" description="Aminoglycoside phosphotransferase" evidence="8">
    <location>
        <begin position="217"/>
        <end position="274"/>
    </location>
</feature>
<dbReference type="SUPFAM" id="SSF56112">
    <property type="entry name" value="Protein kinase-like (PK-like)"/>
    <property type="match status" value="1"/>
</dbReference>
<dbReference type="GO" id="GO:0005524">
    <property type="term" value="F:ATP binding"/>
    <property type="evidence" value="ECO:0007669"/>
    <property type="project" value="UniProtKB-KW"/>
</dbReference>
<evidence type="ECO:0000256" key="2">
    <source>
        <dbReference type="ARBA" id="ARBA00011738"/>
    </source>
</evidence>
<evidence type="ECO:0000256" key="3">
    <source>
        <dbReference type="ARBA" id="ARBA00012128"/>
    </source>
</evidence>
<dbReference type="RefSeq" id="WP_014968765.1">
    <property type="nucleotide sequence ID" value="NC_018664.1"/>
</dbReference>
<evidence type="ECO:0000256" key="4">
    <source>
        <dbReference type="ARBA" id="ARBA00022679"/>
    </source>
</evidence>
<dbReference type="GO" id="GO:0046522">
    <property type="term" value="F:S-methyl-5-thioribose kinase activity"/>
    <property type="evidence" value="ECO:0007669"/>
    <property type="project" value="UniProtKB-EC"/>
</dbReference>
<sequence length="409" mass="47413">MSKFNEKFLMNTDEVIEYVLEKTDIFRKDDNLKCVEFGDGNVNYIFKIWNEKTEKSIILKQAGPTARASEEFKFSPDRNRTEANLLKLQGELAPGSTPKIYHIDTVMNCFIMEDLSDHEVLRTSLLNHKKVLGFTDLITTFLVNSLIMTTDIVMSHKEKRELNQDYINPVLCEITKDVVYTEPFTNYLNRNSIFEANKDWVIEHYYRDEELKLEVAKIKYEFMNNAQALVHGDLHSGSIFVKDNSVKVIDPEFAFYGPIGHDLGNLIAHLIFAWVNADANIEDVKEKEDYKKWLEDSIVEIIDMFKTKFLKSFKENAKDISTQSEEFDKWYLDSILDNTSGVVGIELSRRIIGIPEAKIKDIESINCENSRVKAERICLATAKNFIKNRKSFKSGIDFVNNLKEIEKLY</sequence>
<organism evidence="9 10">
    <name type="scientific">Gottschalkia acidurici (strain ATCC 7906 / DSM 604 / BCRC 14475 / CIP 104303 / KCTC 5404 / NCIMB 10678 / 9a)</name>
    <name type="common">Clostridium acidurici</name>
    <dbReference type="NCBI Taxonomy" id="1128398"/>
    <lineage>
        <taxon>Bacteria</taxon>
        <taxon>Bacillati</taxon>
        <taxon>Bacillota</taxon>
        <taxon>Tissierellia</taxon>
        <taxon>Tissierellales</taxon>
        <taxon>Gottschalkiaceae</taxon>
        <taxon>Gottschalkia</taxon>
    </lineage>
</organism>
<dbReference type="Pfam" id="PF01636">
    <property type="entry name" value="APH"/>
    <property type="match status" value="1"/>
</dbReference>
<dbReference type="KEGG" id="cad:Curi_c26360"/>
<dbReference type="PANTHER" id="PTHR34273">
    <property type="entry name" value="METHYLTHIORIBOSE KINASE"/>
    <property type="match status" value="1"/>
</dbReference>
<dbReference type="EC" id="2.7.1.100" evidence="3"/>
<dbReference type="InterPro" id="IPR011009">
    <property type="entry name" value="Kinase-like_dom_sf"/>
</dbReference>
<keyword evidence="6 9" id="KW-0418">Kinase</keyword>
<dbReference type="PANTHER" id="PTHR34273:SF2">
    <property type="entry name" value="METHYLTHIORIBOSE KINASE"/>
    <property type="match status" value="1"/>
</dbReference>
<dbReference type="InterPro" id="IPR002575">
    <property type="entry name" value="Aminoglycoside_PTrfase"/>
</dbReference>
<dbReference type="OrthoDB" id="9777791at2"/>
<dbReference type="PIRSF" id="PIRSF031134">
    <property type="entry name" value="MTRK"/>
    <property type="match status" value="1"/>
</dbReference>
<keyword evidence="10" id="KW-1185">Reference proteome</keyword>
<dbReference type="NCBIfam" id="TIGR01767">
    <property type="entry name" value="MTRK"/>
    <property type="match status" value="1"/>
</dbReference>
<protein>
    <recommendedName>
        <fullName evidence="3">S-methyl-5-thioribose kinase</fullName>
        <ecNumber evidence="3">2.7.1.100</ecNumber>
    </recommendedName>
</protein>
<dbReference type="Proteomes" id="UP000006094">
    <property type="component" value="Chromosome"/>
</dbReference>
<dbReference type="GO" id="GO:0009086">
    <property type="term" value="P:methionine biosynthetic process"/>
    <property type="evidence" value="ECO:0007669"/>
    <property type="project" value="InterPro"/>
</dbReference>
<proteinExistence type="inferred from homology"/>
<dbReference type="Gene3D" id="3.30.200.20">
    <property type="entry name" value="Phosphorylase Kinase, domain 1"/>
    <property type="match status" value="1"/>
</dbReference>
<gene>
    <name evidence="9" type="primary">mtnK</name>
    <name evidence="9" type="ordered locus">Curi_c26360</name>
</gene>
<name>K0B4Y9_GOTA9</name>
<dbReference type="AlphaFoldDB" id="K0B4Y9"/>
<comment type="similarity">
    <text evidence="1">Belongs to the methylthioribose kinase family.</text>
</comment>
<dbReference type="EMBL" id="CP003326">
    <property type="protein sequence ID" value="AFS79631.1"/>
    <property type="molecule type" value="Genomic_DNA"/>
</dbReference>
<evidence type="ECO:0000256" key="6">
    <source>
        <dbReference type="ARBA" id="ARBA00022777"/>
    </source>
</evidence>
<keyword evidence="5" id="KW-0547">Nucleotide-binding</keyword>
<dbReference type="HOGENOM" id="CLU_033681_0_0_9"/>
<evidence type="ECO:0000256" key="5">
    <source>
        <dbReference type="ARBA" id="ARBA00022741"/>
    </source>
</evidence>
<dbReference type="Gene3D" id="3.90.1200.10">
    <property type="match status" value="1"/>
</dbReference>
<keyword evidence="4 9" id="KW-0808">Transferase</keyword>
<dbReference type="STRING" id="1128398.Curi_c26360"/>
<evidence type="ECO:0000313" key="9">
    <source>
        <dbReference type="EMBL" id="AFS79631.1"/>
    </source>
</evidence>